<dbReference type="PROSITE" id="PS51257">
    <property type="entry name" value="PROKAR_LIPOPROTEIN"/>
    <property type="match status" value="1"/>
</dbReference>
<dbReference type="RefSeq" id="WP_345233811.1">
    <property type="nucleotide sequence ID" value="NZ_BAABGZ010000010.1"/>
</dbReference>
<keyword evidence="2" id="KW-1185">Reference proteome</keyword>
<evidence type="ECO:0000313" key="1">
    <source>
        <dbReference type="EMBL" id="GAA4349750.1"/>
    </source>
</evidence>
<organism evidence="1 2">
    <name type="scientific">Hymenobacter saemangeumensis</name>
    <dbReference type="NCBI Taxonomy" id="1084522"/>
    <lineage>
        <taxon>Bacteria</taxon>
        <taxon>Pseudomonadati</taxon>
        <taxon>Bacteroidota</taxon>
        <taxon>Cytophagia</taxon>
        <taxon>Cytophagales</taxon>
        <taxon>Hymenobacteraceae</taxon>
        <taxon>Hymenobacter</taxon>
    </lineage>
</organism>
<accession>A0ABP8I1Z6</accession>
<dbReference type="EMBL" id="BAABGZ010000010">
    <property type="protein sequence ID" value="GAA4349750.1"/>
    <property type="molecule type" value="Genomic_DNA"/>
</dbReference>
<sequence>MKKLVTILGVAFSVIACSEALPEGFTELARKNEGMRADVYYGAPGFNAQDEESWRKVRDAVALAAELRPSDGTLVVHFLDTTTFEVPANGNMYGGEAIRQRVIAQCTIQPNGHLEYQDDPFGTNRYKNPNQ</sequence>
<protein>
    <recommendedName>
        <fullName evidence="3">Lipoprotein</fullName>
    </recommendedName>
</protein>
<comment type="caution">
    <text evidence="1">The sequence shown here is derived from an EMBL/GenBank/DDBJ whole genome shotgun (WGS) entry which is preliminary data.</text>
</comment>
<evidence type="ECO:0000313" key="2">
    <source>
        <dbReference type="Proteomes" id="UP001501153"/>
    </source>
</evidence>
<dbReference type="Proteomes" id="UP001501153">
    <property type="component" value="Unassembled WGS sequence"/>
</dbReference>
<reference evidence="2" key="1">
    <citation type="journal article" date="2019" name="Int. J. Syst. Evol. Microbiol.">
        <title>The Global Catalogue of Microorganisms (GCM) 10K type strain sequencing project: providing services to taxonomists for standard genome sequencing and annotation.</title>
        <authorList>
            <consortium name="The Broad Institute Genomics Platform"/>
            <consortium name="The Broad Institute Genome Sequencing Center for Infectious Disease"/>
            <person name="Wu L."/>
            <person name="Ma J."/>
        </authorList>
    </citation>
    <scope>NUCLEOTIDE SEQUENCE [LARGE SCALE GENOMIC DNA]</scope>
    <source>
        <strain evidence="2">JCM 17923</strain>
    </source>
</reference>
<name>A0ABP8I1Z6_9BACT</name>
<gene>
    <name evidence="1" type="ORF">GCM10023185_06700</name>
</gene>
<evidence type="ECO:0008006" key="3">
    <source>
        <dbReference type="Google" id="ProtNLM"/>
    </source>
</evidence>
<proteinExistence type="predicted"/>